<gene>
    <name evidence="2" type="ORF">E2C01_098058</name>
</gene>
<evidence type="ECO:0000256" key="1">
    <source>
        <dbReference type="SAM" id="MobiDB-lite"/>
    </source>
</evidence>
<name>A0A5B7K202_PORTR</name>
<feature type="compositionally biased region" description="Basic and acidic residues" evidence="1">
    <location>
        <begin position="10"/>
        <end position="21"/>
    </location>
</feature>
<keyword evidence="3" id="KW-1185">Reference proteome</keyword>
<comment type="caution">
    <text evidence="2">The sequence shown here is derived from an EMBL/GenBank/DDBJ whole genome shotgun (WGS) entry which is preliminary data.</text>
</comment>
<accession>A0A5B7K202</accession>
<evidence type="ECO:0000313" key="3">
    <source>
        <dbReference type="Proteomes" id="UP000324222"/>
    </source>
</evidence>
<protein>
    <submittedName>
        <fullName evidence="2">Uncharacterized protein</fullName>
    </submittedName>
</protein>
<reference evidence="2 3" key="1">
    <citation type="submission" date="2019-05" db="EMBL/GenBank/DDBJ databases">
        <title>Another draft genome of Portunus trituberculatus and its Hox gene families provides insights of decapod evolution.</title>
        <authorList>
            <person name="Jeong J.-H."/>
            <person name="Song I."/>
            <person name="Kim S."/>
            <person name="Choi T."/>
            <person name="Kim D."/>
            <person name="Ryu S."/>
            <person name="Kim W."/>
        </authorList>
    </citation>
    <scope>NUCLEOTIDE SEQUENCE [LARGE SCALE GENOMIC DNA]</scope>
    <source>
        <tissue evidence="2">Muscle</tissue>
    </source>
</reference>
<dbReference type="EMBL" id="VSRR010131562">
    <property type="protein sequence ID" value="MPD02473.1"/>
    <property type="molecule type" value="Genomic_DNA"/>
</dbReference>
<feature type="region of interest" description="Disordered" evidence="1">
    <location>
        <begin position="1"/>
        <end position="38"/>
    </location>
</feature>
<proteinExistence type="predicted"/>
<dbReference type="AlphaFoldDB" id="A0A5B7K202"/>
<sequence length="60" mass="6226">MVLPSITRGDPMDTGHTHTQEAGDTEGGGAAKAGRRGGCSFANTQSQFLPSQVHSLQLSQ</sequence>
<evidence type="ECO:0000313" key="2">
    <source>
        <dbReference type="EMBL" id="MPD02473.1"/>
    </source>
</evidence>
<dbReference type="Proteomes" id="UP000324222">
    <property type="component" value="Unassembled WGS sequence"/>
</dbReference>
<organism evidence="2 3">
    <name type="scientific">Portunus trituberculatus</name>
    <name type="common">Swimming crab</name>
    <name type="synonym">Neptunus trituberculatus</name>
    <dbReference type="NCBI Taxonomy" id="210409"/>
    <lineage>
        <taxon>Eukaryota</taxon>
        <taxon>Metazoa</taxon>
        <taxon>Ecdysozoa</taxon>
        <taxon>Arthropoda</taxon>
        <taxon>Crustacea</taxon>
        <taxon>Multicrustacea</taxon>
        <taxon>Malacostraca</taxon>
        <taxon>Eumalacostraca</taxon>
        <taxon>Eucarida</taxon>
        <taxon>Decapoda</taxon>
        <taxon>Pleocyemata</taxon>
        <taxon>Brachyura</taxon>
        <taxon>Eubrachyura</taxon>
        <taxon>Portunoidea</taxon>
        <taxon>Portunidae</taxon>
        <taxon>Portuninae</taxon>
        <taxon>Portunus</taxon>
    </lineage>
</organism>